<dbReference type="PANTHER" id="PTHR24258:SF144">
    <property type="entry name" value="GH14088P"/>
    <property type="match status" value="1"/>
</dbReference>
<reference evidence="3 4" key="1">
    <citation type="submission" date="2023-02" db="EMBL/GenBank/DDBJ databases">
        <title>LHISI_Scaffold_Assembly.</title>
        <authorList>
            <person name="Stuart O.P."/>
            <person name="Cleave R."/>
            <person name="Magrath M.J.L."/>
            <person name="Mikheyev A.S."/>
        </authorList>
    </citation>
    <scope>NUCLEOTIDE SEQUENCE [LARGE SCALE GENOMIC DNA]</scope>
    <source>
        <strain evidence="3">Daus_M_001</strain>
        <tissue evidence="3">Leg muscle</tissue>
    </source>
</reference>
<dbReference type="Proteomes" id="UP001159363">
    <property type="component" value="Chromosome 1"/>
</dbReference>
<feature type="domain" description="Peptidase S1" evidence="2">
    <location>
        <begin position="49"/>
        <end position="232"/>
    </location>
</feature>
<accession>A0ABQ9IMV6</accession>
<dbReference type="InterPro" id="IPR018114">
    <property type="entry name" value="TRYPSIN_HIS"/>
</dbReference>
<dbReference type="Gene3D" id="2.40.10.10">
    <property type="entry name" value="Trypsin-like serine proteases"/>
    <property type="match status" value="1"/>
</dbReference>
<dbReference type="EMBL" id="JARBHB010000001">
    <property type="protein sequence ID" value="KAJ8897994.1"/>
    <property type="molecule type" value="Genomic_DNA"/>
</dbReference>
<evidence type="ECO:0000313" key="3">
    <source>
        <dbReference type="EMBL" id="KAJ8897994.1"/>
    </source>
</evidence>
<gene>
    <name evidence="3" type="ORF">PR048_003354</name>
</gene>
<dbReference type="PROSITE" id="PS50240">
    <property type="entry name" value="TRYPSIN_DOM"/>
    <property type="match status" value="1"/>
</dbReference>
<dbReference type="SUPFAM" id="SSF50494">
    <property type="entry name" value="Trypsin-like serine proteases"/>
    <property type="match status" value="1"/>
</dbReference>
<dbReference type="InterPro" id="IPR001314">
    <property type="entry name" value="Peptidase_S1A"/>
</dbReference>
<comment type="caution">
    <text evidence="3">The sequence shown here is derived from an EMBL/GenBank/DDBJ whole genome shotgun (WGS) entry which is preliminary data.</text>
</comment>
<organism evidence="3 4">
    <name type="scientific">Dryococelus australis</name>
    <dbReference type="NCBI Taxonomy" id="614101"/>
    <lineage>
        <taxon>Eukaryota</taxon>
        <taxon>Metazoa</taxon>
        <taxon>Ecdysozoa</taxon>
        <taxon>Arthropoda</taxon>
        <taxon>Hexapoda</taxon>
        <taxon>Insecta</taxon>
        <taxon>Pterygota</taxon>
        <taxon>Neoptera</taxon>
        <taxon>Polyneoptera</taxon>
        <taxon>Phasmatodea</taxon>
        <taxon>Verophasmatodea</taxon>
        <taxon>Anareolatae</taxon>
        <taxon>Phasmatidae</taxon>
        <taxon>Eurycanthinae</taxon>
        <taxon>Dryococelus</taxon>
    </lineage>
</organism>
<protein>
    <recommendedName>
        <fullName evidence="2">Peptidase S1 domain-containing protein</fullName>
    </recommendedName>
</protein>
<dbReference type="PANTHER" id="PTHR24258">
    <property type="entry name" value="SERINE PROTEASE-RELATED"/>
    <property type="match status" value="1"/>
</dbReference>
<feature type="compositionally biased region" description="Polar residues" evidence="1">
    <location>
        <begin position="23"/>
        <end position="38"/>
    </location>
</feature>
<keyword evidence="4" id="KW-1185">Reference proteome</keyword>
<name>A0ABQ9IMV6_9NEOP</name>
<sequence>MHDALTYLREGKESRLVFPAESSPPQSTHALSSDPDTSCTEERENRVSIPGGVSPGFSHVRIMPDDVASRFPRPFIPVLLHIYLASPSSALKTSVSNLFAQFTHSPSLGADRSSRRCKWSTLHARLTESRRSAFMRLGSQQVTYRCGGSLISRQHVVTAAHCVTKLPAGLQLVTVRLGELDEVTDPDCNIAECADPVQDFTPHTITIHSSYDQPKYKNDIALIRLDRPADIS</sequence>
<dbReference type="InterPro" id="IPR009003">
    <property type="entry name" value="Peptidase_S1_PA"/>
</dbReference>
<evidence type="ECO:0000256" key="1">
    <source>
        <dbReference type="SAM" id="MobiDB-lite"/>
    </source>
</evidence>
<dbReference type="InterPro" id="IPR001254">
    <property type="entry name" value="Trypsin_dom"/>
</dbReference>
<dbReference type="InterPro" id="IPR043504">
    <property type="entry name" value="Peptidase_S1_PA_chymotrypsin"/>
</dbReference>
<feature type="non-terminal residue" evidence="3">
    <location>
        <position position="232"/>
    </location>
</feature>
<evidence type="ECO:0000259" key="2">
    <source>
        <dbReference type="PROSITE" id="PS50240"/>
    </source>
</evidence>
<proteinExistence type="predicted"/>
<dbReference type="PRINTS" id="PR00722">
    <property type="entry name" value="CHYMOTRYPSIN"/>
</dbReference>
<evidence type="ECO:0000313" key="4">
    <source>
        <dbReference type="Proteomes" id="UP001159363"/>
    </source>
</evidence>
<dbReference type="PROSITE" id="PS00134">
    <property type="entry name" value="TRYPSIN_HIS"/>
    <property type="match status" value="1"/>
</dbReference>
<dbReference type="Pfam" id="PF00089">
    <property type="entry name" value="Trypsin"/>
    <property type="match status" value="1"/>
</dbReference>
<feature type="region of interest" description="Disordered" evidence="1">
    <location>
        <begin position="18"/>
        <end position="42"/>
    </location>
</feature>